<dbReference type="EMBL" id="CP041969">
    <property type="protein sequence ID" value="QMV44299.1"/>
    <property type="molecule type" value="Genomic_DNA"/>
</dbReference>
<accession>A0A7G5C515</accession>
<gene>
    <name evidence="2" type="primary">spoIIM</name>
    <name evidence="2" type="ORF">FPL14_26380</name>
</gene>
<keyword evidence="1" id="KW-0472">Membrane</keyword>
<evidence type="ECO:0000313" key="3">
    <source>
        <dbReference type="Proteomes" id="UP000515679"/>
    </source>
</evidence>
<feature type="transmembrane region" description="Helical" evidence="1">
    <location>
        <begin position="79"/>
        <end position="99"/>
    </location>
</feature>
<keyword evidence="1" id="KW-1133">Transmembrane helix</keyword>
<dbReference type="InterPro" id="IPR014196">
    <property type="entry name" value="SpoIIM"/>
</dbReference>
<dbReference type="NCBIfam" id="TIGR02831">
    <property type="entry name" value="spo_II_M"/>
    <property type="match status" value="1"/>
</dbReference>
<dbReference type="Pfam" id="PF01944">
    <property type="entry name" value="SpoIIM"/>
    <property type="match status" value="1"/>
</dbReference>
<feature type="transmembrane region" description="Helical" evidence="1">
    <location>
        <begin position="135"/>
        <end position="156"/>
    </location>
</feature>
<evidence type="ECO:0000313" key="2">
    <source>
        <dbReference type="EMBL" id="QMV44299.1"/>
    </source>
</evidence>
<dbReference type="RefSeq" id="WP_182300535.1">
    <property type="nucleotide sequence ID" value="NZ_CP041969.1"/>
</dbReference>
<feature type="transmembrane region" description="Helical" evidence="1">
    <location>
        <begin position="14"/>
        <end position="35"/>
    </location>
</feature>
<reference evidence="2 3" key="1">
    <citation type="submission" date="2019-07" db="EMBL/GenBank/DDBJ databases">
        <authorList>
            <person name="Kim J.K."/>
            <person name="Cheong H.-M."/>
            <person name="Choi Y."/>
            <person name="Hwang K.J."/>
            <person name="Lee S."/>
            <person name="Choi C."/>
        </authorList>
    </citation>
    <scope>NUCLEOTIDE SEQUENCE [LARGE SCALE GENOMIC DNA]</scope>
    <source>
        <strain evidence="2 3">KS 22</strain>
    </source>
</reference>
<name>A0A7G5C515_9BACL</name>
<keyword evidence="3" id="KW-1185">Reference proteome</keyword>
<protein>
    <submittedName>
        <fullName evidence="2">Stage II sporulation protein M</fullName>
    </submittedName>
</protein>
<sequence length="219" mass="24241">MNVRLWNLSTRDNLNLYVFVGVLVIVGAIFGALLVNALTLEQQQELADEIGVYMTAVKESQQISSSATFWEIFWFYGKWLLLMWFLGLSVIGLPLVLVLDFLKGVLIGFAVALLAQQLAWKGVLFFLIATAPQNAIVVPALVIASISASRFAFFVVRERLFRRKGQLMPPFLAHTAVTGLMLVMLAIASLYEAFVTPIVLEHVTPTVKSAEISSDSSKF</sequence>
<keyword evidence="1" id="KW-0812">Transmembrane</keyword>
<dbReference type="Proteomes" id="UP000515679">
    <property type="component" value="Chromosome"/>
</dbReference>
<dbReference type="AlphaFoldDB" id="A0A7G5C515"/>
<dbReference type="InterPro" id="IPR002798">
    <property type="entry name" value="SpoIIM-like"/>
</dbReference>
<proteinExistence type="predicted"/>
<feature type="transmembrane region" description="Helical" evidence="1">
    <location>
        <begin position="168"/>
        <end position="191"/>
    </location>
</feature>
<dbReference type="PIRSF" id="PIRSF038973">
    <property type="entry name" value="SpoIIM"/>
    <property type="match status" value="1"/>
</dbReference>
<dbReference type="KEGG" id="cchl:FPL14_26380"/>
<organism evidence="2 3">
    <name type="scientific">Cohnella cholangitidis</name>
    <dbReference type="NCBI Taxonomy" id="2598458"/>
    <lineage>
        <taxon>Bacteria</taxon>
        <taxon>Bacillati</taxon>
        <taxon>Bacillota</taxon>
        <taxon>Bacilli</taxon>
        <taxon>Bacillales</taxon>
        <taxon>Paenibacillaceae</taxon>
        <taxon>Cohnella</taxon>
    </lineage>
</organism>
<evidence type="ECO:0000256" key="1">
    <source>
        <dbReference type="SAM" id="Phobius"/>
    </source>
</evidence>
<feature type="transmembrane region" description="Helical" evidence="1">
    <location>
        <begin position="106"/>
        <end position="129"/>
    </location>
</feature>